<evidence type="ECO:0000256" key="3">
    <source>
        <dbReference type="ARBA" id="ARBA00022761"/>
    </source>
</evidence>
<name>A0A2T7C8S2_9POAL</name>
<evidence type="ECO:0000313" key="7">
    <source>
        <dbReference type="Proteomes" id="UP000244336"/>
    </source>
</evidence>
<evidence type="ECO:0000256" key="5">
    <source>
        <dbReference type="SAM" id="SignalP"/>
    </source>
</evidence>
<proteinExistence type="inferred from homology"/>
<accession>A0A2T7C8S2</accession>
<dbReference type="GO" id="GO:0045735">
    <property type="term" value="F:nutrient reservoir activity"/>
    <property type="evidence" value="ECO:0007669"/>
    <property type="project" value="UniProtKB-KW"/>
</dbReference>
<evidence type="ECO:0008006" key="8">
    <source>
        <dbReference type="Google" id="ProtNLM"/>
    </source>
</evidence>
<dbReference type="Gramene" id="PUZ39739">
    <property type="protein sequence ID" value="PUZ39739"/>
    <property type="gene ID" value="GQ55_9G361300"/>
</dbReference>
<sequence>MAAKIFALLALLALSVSATTAVIIPQCSLAAAAATIPQYLSPIAAVGYEHPIVQSYRLQQALAASVLPSSAMFLQQQSALLQWQSLAHQTVQSITAQQQHVLSPFSQLAVANPAAYLQQQMFLPLNQLAVVNPAAYLQQQHLPFNQLAIGNSVASFQRQQLLPVNPFAAASPAALWQQQQLVNQLALTSPAVFWQQPIVGSTIF</sequence>
<dbReference type="InterPro" id="IPR052508">
    <property type="entry name" value="Maize_Zein_Storage"/>
</dbReference>
<evidence type="ECO:0000256" key="1">
    <source>
        <dbReference type="ARBA" id="ARBA00005777"/>
    </source>
</evidence>
<organism evidence="6 7">
    <name type="scientific">Panicum hallii var. hallii</name>
    <dbReference type="NCBI Taxonomy" id="1504633"/>
    <lineage>
        <taxon>Eukaryota</taxon>
        <taxon>Viridiplantae</taxon>
        <taxon>Streptophyta</taxon>
        <taxon>Embryophyta</taxon>
        <taxon>Tracheophyta</taxon>
        <taxon>Spermatophyta</taxon>
        <taxon>Magnoliopsida</taxon>
        <taxon>Liliopsida</taxon>
        <taxon>Poales</taxon>
        <taxon>Poaceae</taxon>
        <taxon>PACMAD clade</taxon>
        <taxon>Panicoideae</taxon>
        <taxon>Panicodae</taxon>
        <taxon>Paniceae</taxon>
        <taxon>Panicinae</taxon>
        <taxon>Panicum</taxon>
        <taxon>Panicum sect. Panicum</taxon>
    </lineage>
</organism>
<dbReference type="Pfam" id="PF01559">
    <property type="entry name" value="Zein"/>
    <property type="match status" value="1"/>
</dbReference>
<evidence type="ECO:0000256" key="4">
    <source>
        <dbReference type="ARBA" id="ARBA00023129"/>
    </source>
</evidence>
<dbReference type="InterPro" id="IPR002530">
    <property type="entry name" value="Zein"/>
</dbReference>
<keyword evidence="3" id="KW-0758">Storage protein</keyword>
<feature type="chain" id="PRO_5015564290" description="Bifunctional inhibitor/plant lipid transfer protein/seed storage helical domain-containing protein" evidence="5">
    <location>
        <begin position="22"/>
        <end position="204"/>
    </location>
</feature>
<keyword evidence="4" id="KW-0708">Seed storage protein</keyword>
<keyword evidence="7" id="KW-1185">Reference proteome</keyword>
<evidence type="ECO:0000256" key="2">
    <source>
        <dbReference type="ARBA" id="ARBA00022729"/>
    </source>
</evidence>
<evidence type="ECO:0000313" key="6">
    <source>
        <dbReference type="EMBL" id="PUZ39739.1"/>
    </source>
</evidence>
<protein>
    <recommendedName>
        <fullName evidence="8">Bifunctional inhibitor/plant lipid transfer protein/seed storage helical domain-containing protein</fullName>
    </recommendedName>
</protein>
<dbReference type="PANTHER" id="PTHR48244">
    <property type="entry name" value="ZEIN-ALPHA A20-RELATED"/>
    <property type="match status" value="1"/>
</dbReference>
<dbReference type="AlphaFoldDB" id="A0A2T7C8S2"/>
<comment type="similarity">
    <text evidence="1">Belongs to the zein family.</text>
</comment>
<reference evidence="6 7" key="1">
    <citation type="submission" date="2018-04" db="EMBL/GenBank/DDBJ databases">
        <title>WGS assembly of Panicum hallii var. hallii HAL2.</title>
        <authorList>
            <person name="Lovell J."/>
            <person name="Jenkins J."/>
            <person name="Lowry D."/>
            <person name="Mamidi S."/>
            <person name="Sreedasyam A."/>
            <person name="Weng X."/>
            <person name="Barry K."/>
            <person name="Bonette J."/>
            <person name="Campitelli B."/>
            <person name="Daum C."/>
            <person name="Gordon S."/>
            <person name="Gould B."/>
            <person name="Lipzen A."/>
            <person name="MacQueen A."/>
            <person name="Palacio-Mejia J."/>
            <person name="Plott C."/>
            <person name="Shakirov E."/>
            <person name="Shu S."/>
            <person name="Yoshinaga Y."/>
            <person name="Zane M."/>
            <person name="Rokhsar D."/>
            <person name="Grimwood J."/>
            <person name="Schmutz J."/>
            <person name="Juenger T."/>
        </authorList>
    </citation>
    <scope>NUCLEOTIDE SEQUENCE [LARGE SCALE GENOMIC DNA]</scope>
    <source>
        <strain evidence="7">cv. HAL2</strain>
    </source>
</reference>
<keyword evidence="2 5" id="KW-0732">Signal</keyword>
<dbReference type="Proteomes" id="UP000244336">
    <property type="component" value="Chromosome 9"/>
</dbReference>
<feature type="signal peptide" evidence="5">
    <location>
        <begin position="1"/>
        <end position="21"/>
    </location>
</feature>
<dbReference type="STRING" id="1504633.A0A2T7C8S2"/>
<dbReference type="EMBL" id="CM009757">
    <property type="protein sequence ID" value="PUZ39739.1"/>
    <property type="molecule type" value="Genomic_DNA"/>
</dbReference>
<gene>
    <name evidence="6" type="ORF">GQ55_9G361300</name>
</gene>
<dbReference type="OrthoDB" id="696312at2759"/>
<dbReference type="PANTHER" id="PTHR48244:SF3">
    <property type="entry name" value="22 KDA ALPHA-ZEIN 8"/>
    <property type="match status" value="1"/>
</dbReference>